<protein>
    <submittedName>
        <fullName evidence="2">DUF4083 domain-containing protein</fullName>
    </submittedName>
</protein>
<dbReference type="RefSeq" id="WP_148988548.1">
    <property type="nucleotide sequence ID" value="NZ_VTEV01000005.1"/>
</dbReference>
<dbReference type="Proteomes" id="UP000322524">
    <property type="component" value="Unassembled WGS sequence"/>
</dbReference>
<organism evidence="2 3">
    <name type="scientific">Sutcliffiella horikoshii</name>
    <dbReference type="NCBI Taxonomy" id="79883"/>
    <lineage>
        <taxon>Bacteria</taxon>
        <taxon>Bacillati</taxon>
        <taxon>Bacillota</taxon>
        <taxon>Bacilli</taxon>
        <taxon>Bacillales</taxon>
        <taxon>Bacillaceae</taxon>
        <taxon>Sutcliffiella</taxon>
    </lineage>
</organism>
<evidence type="ECO:0000313" key="2">
    <source>
        <dbReference type="EMBL" id="TYS67433.1"/>
    </source>
</evidence>
<keyword evidence="1" id="KW-1133">Transmembrane helix</keyword>
<keyword evidence="1" id="KW-0812">Transmembrane</keyword>
<dbReference type="OrthoDB" id="2943972at2"/>
<gene>
    <name evidence="2" type="ORF">FZC76_12630</name>
</gene>
<comment type="caution">
    <text evidence="2">The sequence shown here is derived from an EMBL/GenBank/DDBJ whole genome shotgun (WGS) entry which is preliminary data.</text>
</comment>
<accession>A0A5D4SVK0</accession>
<evidence type="ECO:0000256" key="1">
    <source>
        <dbReference type="SAM" id="Phobius"/>
    </source>
</evidence>
<sequence length="60" mass="6843">MGDAIFQLVVFGLLILGSLSFTLFIRRLLVNASIKNQRLNNIEQKLDTIIEKLEKEHSSN</sequence>
<name>A0A5D4SVK0_9BACI</name>
<dbReference type="Pfam" id="PF13314">
    <property type="entry name" value="DUF4083"/>
    <property type="match status" value="1"/>
</dbReference>
<dbReference type="EMBL" id="VTEV01000005">
    <property type="protein sequence ID" value="TYS67433.1"/>
    <property type="molecule type" value="Genomic_DNA"/>
</dbReference>
<proteinExistence type="predicted"/>
<dbReference type="STRING" id="79883.GCA_001636495_04001"/>
<dbReference type="AlphaFoldDB" id="A0A5D4SVK0"/>
<reference evidence="2 3" key="1">
    <citation type="submission" date="2019-08" db="EMBL/GenBank/DDBJ databases">
        <title>Bacillus genomes from the desert of Cuatro Cienegas, Coahuila.</title>
        <authorList>
            <person name="Olmedo-Alvarez G."/>
        </authorList>
    </citation>
    <scope>NUCLEOTIDE SEQUENCE [LARGE SCALE GENOMIC DNA]</scope>
    <source>
        <strain evidence="2 3">CH28_1T</strain>
    </source>
</reference>
<dbReference type="InterPro" id="IPR025143">
    <property type="entry name" value="DUF4083"/>
</dbReference>
<feature type="transmembrane region" description="Helical" evidence="1">
    <location>
        <begin position="6"/>
        <end position="25"/>
    </location>
</feature>
<keyword evidence="1" id="KW-0472">Membrane</keyword>
<evidence type="ECO:0000313" key="3">
    <source>
        <dbReference type="Proteomes" id="UP000322524"/>
    </source>
</evidence>